<dbReference type="Gene3D" id="3.90.320.10">
    <property type="match status" value="1"/>
</dbReference>
<dbReference type="InterPro" id="IPR011335">
    <property type="entry name" value="Restrct_endonuc-II-like"/>
</dbReference>
<dbReference type="GO" id="GO:0004527">
    <property type="term" value="F:exonuclease activity"/>
    <property type="evidence" value="ECO:0007669"/>
    <property type="project" value="UniProtKB-KW"/>
</dbReference>
<dbReference type="GeneID" id="65101728"/>
<evidence type="ECO:0000313" key="5">
    <source>
        <dbReference type="EMBL" id="QAT90323.1"/>
    </source>
</evidence>
<keyword evidence="3" id="KW-0378">Hydrolase</keyword>
<dbReference type="SUPFAM" id="SSF52980">
    <property type="entry name" value="Restriction endonuclease-like"/>
    <property type="match status" value="1"/>
</dbReference>
<evidence type="ECO:0000256" key="1">
    <source>
        <dbReference type="ARBA" id="ARBA00022722"/>
    </source>
</evidence>
<name>A0A410S7Q0_9ABAC</name>
<organism evidence="5 6">
    <name type="scientific">Spodoptera exempta nucleopolyhedrovirus</name>
    <dbReference type="NCBI Taxonomy" id="1242863"/>
    <lineage>
        <taxon>Viruses</taxon>
        <taxon>Viruses incertae sedis</taxon>
        <taxon>Naldaviricetes</taxon>
        <taxon>Lefavirales</taxon>
        <taxon>Baculoviridae</taxon>
        <taxon>Alphabaculovirus</taxon>
        <taxon>Alphabaculovirus spexemptae</taxon>
    </lineage>
</organism>
<dbReference type="InterPro" id="IPR051703">
    <property type="entry name" value="NF-kappa-B_Signaling_Reg"/>
</dbReference>
<gene>
    <name evidence="5" type="primary">alk-exo</name>
</gene>
<evidence type="ECO:0000256" key="3">
    <source>
        <dbReference type="ARBA" id="ARBA00022801"/>
    </source>
</evidence>
<keyword evidence="1" id="KW-0540">Nuclease</keyword>
<dbReference type="Pfam" id="PF01771">
    <property type="entry name" value="Viral_alk_exo"/>
    <property type="match status" value="1"/>
</dbReference>
<dbReference type="InterPro" id="IPR034720">
    <property type="entry name" value="Viral_alk_exo"/>
</dbReference>
<evidence type="ECO:0000313" key="6">
    <source>
        <dbReference type="Proteomes" id="UP000503509"/>
    </source>
</evidence>
<keyword evidence="4 5" id="KW-0269">Exonuclease</keyword>
<dbReference type="Proteomes" id="UP000503509">
    <property type="component" value="Genome"/>
</dbReference>
<accession>A0A410S7Q0</accession>
<dbReference type="RefSeq" id="YP_010086455.1">
    <property type="nucleotide sequence ID" value="NC_055455.1"/>
</dbReference>
<dbReference type="PANTHER" id="PTHR46609:SF8">
    <property type="entry name" value="YQAJ VIRAL RECOMBINASE DOMAIN-CONTAINING PROTEIN"/>
    <property type="match status" value="1"/>
</dbReference>
<dbReference type="SUPFAM" id="SSF57924">
    <property type="entry name" value="Inhibitor of apoptosis (IAP) repeat"/>
    <property type="match status" value="1"/>
</dbReference>
<dbReference type="PANTHER" id="PTHR46609">
    <property type="entry name" value="EXONUCLEASE, PHAGE-TYPE/RECB, C-TERMINAL DOMAIN-CONTAINING PROTEIN"/>
    <property type="match status" value="1"/>
</dbReference>
<keyword evidence="6" id="KW-1185">Reference proteome</keyword>
<dbReference type="GO" id="GO:0004519">
    <property type="term" value="F:endonuclease activity"/>
    <property type="evidence" value="ECO:0007669"/>
    <property type="project" value="UniProtKB-KW"/>
</dbReference>
<protein>
    <submittedName>
        <fullName evidence="5">Alkaline exonuclease</fullName>
    </submittedName>
</protein>
<proteinExistence type="predicted"/>
<evidence type="ECO:0000256" key="2">
    <source>
        <dbReference type="ARBA" id="ARBA00022759"/>
    </source>
</evidence>
<keyword evidence="2" id="KW-0255">Endonuclease</keyword>
<dbReference type="EMBL" id="MH717816">
    <property type="protein sequence ID" value="QAT90323.1"/>
    <property type="molecule type" value="Genomic_DNA"/>
</dbReference>
<evidence type="ECO:0000256" key="4">
    <source>
        <dbReference type="ARBA" id="ARBA00022839"/>
    </source>
</evidence>
<sequence length="405" mass="47239">MTQRKLTNFQEKLLQKYAFNNYVRSLNSKWFRLSEEEILTVERATRNQSANLLWNMLRLDRQTASSNNSASKTVPQTAAMSYGLREEQRLKTDKCLIGEIERVVETTLGGVVVKKVLDCGMFLSQLGLFSASPDAYFVVKLKKNEEEQVFVPIEIKCPHTYKDKNVIEVIKSFGDRKNRYRIKHTALSVNRNGSLLFAVTNTDPHYRQMQRQMYVLGAPLCVYVVKFSNSYVVTTVNRDETFCLKEKQSELGLFNRFVCKNQQYGRFKLTSNRARSMLDNCRNNEHIMNRIEELAKRGLYYDYNMLHCVFCDKECDVDMCVDRILEKHKYCGDTSIRQMSSIYNSEYISHKKRVESLSNNREAIVLANDGIYHDGQRMLTFCCGVEYDNNVVKHHNDCNYVLMLQ</sequence>
<dbReference type="KEGG" id="vg:65101728"/>
<dbReference type="InterPro" id="IPR011604">
    <property type="entry name" value="PDDEXK-like_dom_sf"/>
</dbReference>
<reference evidence="5 6" key="1">
    <citation type="submission" date="2018-08" db="EMBL/GenBank/DDBJ databases">
        <title>Sequence analysis of the African armyworm, Spodoptera exempta nucleopolyhedrovirus.</title>
        <authorList>
            <person name="Escasa S.R."/>
            <person name="Mowery J.D."/>
            <person name="Bauchan G.R."/>
            <person name="Harrison R.L."/>
            <person name="Cory J.S."/>
        </authorList>
    </citation>
    <scope>NUCLEOTIDE SEQUENCE [LARGE SCALE GENOMIC DNA]</scope>
    <source>
        <strain evidence="5 6">244.1</strain>
    </source>
</reference>